<dbReference type="Pfam" id="PF13183">
    <property type="entry name" value="Fer4_8"/>
    <property type="match status" value="1"/>
</dbReference>
<protein>
    <recommendedName>
        <fullName evidence="2">4Fe-4S ferredoxin-type domain-containing protein</fullName>
    </recommendedName>
</protein>
<feature type="domain" description="4Fe-4S ferredoxin-type" evidence="2">
    <location>
        <begin position="30"/>
        <end position="92"/>
    </location>
</feature>
<dbReference type="InterPro" id="IPR009051">
    <property type="entry name" value="Helical_ferredxn"/>
</dbReference>
<dbReference type="PANTHER" id="PTHR43255">
    <property type="entry name" value="IRON-SULFUR-BINDING OXIDOREDUCTASE FADF-RELATED-RELATED"/>
    <property type="match status" value="1"/>
</dbReference>
<evidence type="ECO:0000313" key="3">
    <source>
        <dbReference type="EMBL" id="GAG73047.1"/>
    </source>
</evidence>
<dbReference type="GO" id="GO:0005886">
    <property type="term" value="C:plasma membrane"/>
    <property type="evidence" value="ECO:0007669"/>
    <property type="project" value="TreeGrafter"/>
</dbReference>
<dbReference type="InterPro" id="IPR017896">
    <property type="entry name" value="4Fe4S_Fe-S-bd"/>
</dbReference>
<evidence type="ECO:0000259" key="2">
    <source>
        <dbReference type="Pfam" id="PF13183"/>
    </source>
</evidence>
<dbReference type="PANTHER" id="PTHR43255:SF2">
    <property type="entry name" value="HETERODISULFIDE REDUCTASE RELATED PROTEIN"/>
    <property type="match status" value="1"/>
</dbReference>
<proteinExistence type="predicted"/>
<organism evidence="3">
    <name type="scientific">marine sediment metagenome</name>
    <dbReference type="NCBI Taxonomy" id="412755"/>
    <lineage>
        <taxon>unclassified sequences</taxon>
        <taxon>metagenomes</taxon>
        <taxon>ecological metagenomes</taxon>
    </lineage>
</organism>
<dbReference type="PROSITE" id="PS00198">
    <property type="entry name" value="4FE4S_FER_1"/>
    <property type="match status" value="2"/>
</dbReference>
<dbReference type="InterPro" id="IPR051460">
    <property type="entry name" value="HdrC_iron-sulfur_subunit"/>
</dbReference>
<dbReference type="GO" id="GO:0051536">
    <property type="term" value="F:iron-sulfur cluster binding"/>
    <property type="evidence" value="ECO:0007669"/>
    <property type="project" value="InterPro"/>
</dbReference>
<feature type="region of interest" description="Disordered" evidence="1">
    <location>
        <begin position="163"/>
        <end position="191"/>
    </location>
</feature>
<comment type="caution">
    <text evidence="3">The sequence shown here is derived from an EMBL/GenBank/DDBJ whole genome shotgun (WGS) entry which is preliminary data.</text>
</comment>
<reference evidence="3" key="1">
    <citation type="journal article" date="2014" name="Front. Microbiol.">
        <title>High frequency of phylogenetically diverse reductive dehalogenase-homologous genes in deep subseafloor sedimentary metagenomes.</title>
        <authorList>
            <person name="Kawai M."/>
            <person name="Futagami T."/>
            <person name="Toyoda A."/>
            <person name="Takaki Y."/>
            <person name="Nishi S."/>
            <person name="Hori S."/>
            <person name="Arai W."/>
            <person name="Tsubouchi T."/>
            <person name="Morono Y."/>
            <person name="Uchiyama I."/>
            <person name="Ito T."/>
            <person name="Fujiyama A."/>
            <person name="Inagaki F."/>
            <person name="Takami H."/>
        </authorList>
    </citation>
    <scope>NUCLEOTIDE SEQUENCE</scope>
    <source>
        <strain evidence="3">Expedition CK06-06</strain>
    </source>
</reference>
<dbReference type="EMBL" id="BART01000503">
    <property type="protein sequence ID" value="GAG73047.1"/>
    <property type="molecule type" value="Genomic_DNA"/>
</dbReference>
<accession>X1AUU5</accession>
<dbReference type="Gene3D" id="1.10.1060.10">
    <property type="entry name" value="Alpha-helical ferredoxin"/>
    <property type="match status" value="1"/>
</dbReference>
<gene>
    <name evidence="3" type="ORF">S01H4_02347</name>
</gene>
<sequence length="191" mass="22143">MGDEKEAIVVNELDFNFREEITSQPGGENIKRCFTCGTCVAGCPITEVDEEFNCRRIVRQILLGMREEVLSSPSIWLCLECYRCYVRCPQKVNFTDIMKILRYLAIKGNYVPAQTSERVEDLDRFIQEIRCSFIKHTLKPEEKIAKEIKSKIDQKLENIKSINSEKSKLKSSHKVNQQEQQSNEQKEDSGK</sequence>
<evidence type="ECO:0000256" key="1">
    <source>
        <dbReference type="SAM" id="MobiDB-lite"/>
    </source>
</evidence>
<dbReference type="InterPro" id="IPR017900">
    <property type="entry name" value="4Fe4S_Fe_S_CS"/>
</dbReference>
<dbReference type="SUPFAM" id="SSF46548">
    <property type="entry name" value="alpha-helical ferredoxin"/>
    <property type="match status" value="1"/>
</dbReference>
<name>X1AUU5_9ZZZZ</name>
<dbReference type="AlphaFoldDB" id="X1AUU5"/>